<organism evidence="1 2">
    <name type="scientific">Fusarium avenaceum</name>
    <dbReference type="NCBI Taxonomy" id="40199"/>
    <lineage>
        <taxon>Eukaryota</taxon>
        <taxon>Fungi</taxon>
        <taxon>Dikarya</taxon>
        <taxon>Ascomycota</taxon>
        <taxon>Pezizomycotina</taxon>
        <taxon>Sordariomycetes</taxon>
        <taxon>Hypocreomycetidae</taxon>
        <taxon>Hypocreales</taxon>
        <taxon>Nectriaceae</taxon>
        <taxon>Fusarium</taxon>
        <taxon>Fusarium tricinctum species complex</taxon>
    </lineage>
</organism>
<evidence type="ECO:0000313" key="2">
    <source>
        <dbReference type="Proteomes" id="UP000782241"/>
    </source>
</evidence>
<feature type="non-terminal residue" evidence="1">
    <location>
        <position position="1"/>
    </location>
</feature>
<protein>
    <submittedName>
        <fullName evidence="1">Uncharacterized protein</fullName>
    </submittedName>
</protein>
<dbReference type="AlphaFoldDB" id="A0A9P7GVB5"/>
<accession>A0A9P7GVB5</accession>
<proteinExistence type="predicted"/>
<comment type="caution">
    <text evidence="1">The sequence shown here is derived from an EMBL/GenBank/DDBJ whole genome shotgun (WGS) entry which is preliminary data.</text>
</comment>
<keyword evidence="2" id="KW-1185">Reference proteome</keyword>
<sequence length="418" mass="46427">MAVDEFDPLITSVARQASTGQVLRLPWHTRPIALGSFFNTKTASTSKVDPFSRDSAFDAESVRKSRINFEPFDGDASYKSSESTSSSSSADHLSVGVGVGISCFVVSASVSCQYDRHVMENHDASKTSVMTTYRAGSVTFSRPPKLSEAALQTIKYNGGLSAFKQRWGDYYVAGYRIGGDAGVMMSLGSSSKTVSESVTVCIKVEILFFSFEDSWSKSWSSAESDLRVTLSCFSTVEQAKIQEQRQLGDPKLYSFIQEARGIHNRAQGLVDTIQRKLDQLGVSRDKPVTAEQCVGLCKSGMVVELLLFPVENLRELQYWRTDENVICKVRAGNLVNRLQEEPNNDCRETIFVPSHFFLIRVFHIFIRDSPLEADNVQSITVIHCHCLIIEENLAILRRKVDFLLVQSSLQCNGTGDMA</sequence>
<evidence type="ECO:0000313" key="1">
    <source>
        <dbReference type="EMBL" id="KAG5656075.1"/>
    </source>
</evidence>
<dbReference type="Proteomes" id="UP000782241">
    <property type="component" value="Unassembled WGS sequence"/>
</dbReference>
<name>A0A9P7GVB5_9HYPO</name>
<dbReference type="EMBL" id="JAGPUO010000024">
    <property type="protein sequence ID" value="KAG5656075.1"/>
    <property type="molecule type" value="Genomic_DNA"/>
</dbReference>
<reference evidence="1" key="1">
    <citation type="submission" date="2021-04" db="EMBL/GenBank/DDBJ databases">
        <title>Draft genome of Fusarium avenaceum strain F156N33, isolated from an atmospheric sample in Virginia.</title>
        <authorList>
            <person name="Yang S."/>
            <person name="Vinatzer B.A."/>
            <person name="Coleman J."/>
        </authorList>
    </citation>
    <scope>NUCLEOTIDE SEQUENCE</scope>
    <source>
        <strain evidence="1">F156N33</strain>
    </source>
</reference>
<gene>
    <name evidence="1" type="ORF">KAF25_001645</name>
</gene>